<dbReference type="Pfam" id="PF03548">
    <property type="entry name" value="LolA"/>
    <property type="match status" value="1"/>
</dbReference>
<dbReference type="AlphaFoldDB" id="A0A381Z3X8"/>
<evidence type="ECO:0000256" key="3">
    <source>
        <dbReference type="ARBA" id="ARBA00011245"/>
    </source>
</evidence>
<organism evidence="10">
    <name type="scientific">marine metagenome</name>
    <dbReference type="NCBI Taxonomy" id="408172"/>
    <lineage>
        <taxon>unclassified sequences</taxon>
        <taxon>metagenomes</taxon>
        <taxon>ecological metagenomes</taxon>
    </lineage>
</organism>
<reference evidence="10" key="1">
    <citation type="submission" date="2018-05" db="EMBL/GenBank/DDBJ databases">
        <authorList>
            <person name="Lanie J.A."/>
            <person name="Ng W.-L."/>
            <person name="Kazmierczak K.M."/>
            <person name="Andrzejewski T.M."/>
            <person name="Davidsen T.M."/>
            <person name="Wayne K.J."/>
            <person name="Tettelin H."/>
            <person name="Glass J.I."/>
            <person name="Rusch D."/>
            <person name="Podicherti R."/>
            <person name="Tsui H.-C.T."/>
            <person name="Winkler M.E."/>
        </authorList>
    </citation>
    <scope>NUCLEOTIDE SEQUENCE</scope>
</reference>
<comment type="subcellular location">
    <subcellularLocation>
        <location evidence="1">Periplasm</location>
    </subcellularLocation>
</comment>
<dbReference type="InterPro" id="IPR018323">
    <property type="entry name" value="OM_lipoprot_carrier_LolA_Pbac"/>
</dbReference>
<dbReference type="GO" id="GO:0042953">
    <property type="term" value="P:lipoprotein transport"/>
    <property type="evidence" value="ECO:0007669"/>
    <property type="project" value="InterPro"/>
</dbReference>
<evidence type="ECO:0000256" key="6">
    <source>
        <dbReference type="ARBA" id="ARBA00022764"/>
    </source>
</evidence>
<keyword evidence="5" id="KW-0813">Transport</keyword>
<dbReference type="EMBL" id="UINC01019845">
    <property type="protein sequence ID" value="SVA83910.1"/>
    <property type="molecule type" value="Genomic_DNA"/>
</dbReference>
<dbReference type="InterPro" id="IPR029046">
    <property type="entry name" value="LolA/LolB/LppX"/>
</dbReference>
<keyword evidence="9" id="KW-1133">Transmembrane helix</keyword>
<sequence>MVLNLLFKKNILFFLYFYLLFFFLNLFFNPLLSNEQNQQGKALISNFFNNTKSLTARFNQSLVDSDNTLMETSEGSLKIKRPNLLLWEYKKPYDEKIIADGINLWIYDVDLKQVIVKPQAESFSNTPAELLTGEIDIISKYDFIGTLTYKEIVWVKLRPKNLESSFVQIEFGFQEGILAKILFADNLNQTTLIELMDLVINQDIGNEIFNFSLTDDIDLIGTPIISDNRVMQ</sequence>
<name>A0A381Z3X8_9ZZZZ</name>
<keyword evidence="6" id="KW-0574">Periplasm</keyword>
<evidence type="ECO:0000256" key="1">
    <source>
        <dbReference type="ARBA" id="ARBA00004418"/>
    </source>
</evidence>
<dbReference type="GO" id="GO:0042597">
    <property type="term" value="C:periplasmic space"/>
    <property type="evidence" value="ECO:0007669"/>
    <property type="project" value="UniProtKB-SubCell"/>
</dbReference>
<keyword evidence="9" id="KW-0812">Transmembrane</keyword>
<comment type="subunit">
    <text evidence="3">Monomer.</text>
</comment>
<accession>A0A381Z3X8</accession>
<evidence type="ECO:0000313" key="10">
    <source>
        <dbReference type="EMBL" id="SVA83910.1"/>
    </source>
</evidence>
<feature type="transmembrane region" description="Helical" evidence="9">
    <location>
        <begin position="12"/>
        <end position="32"/>
    </location>
</feature>
<evidence type="ECO:0000256" key="5">
    <source>
        <dbReference type="ARBA" id="ARBA00022448"/>
    </source>
</evidence>
<dbReference type="PANTHER" id="PTHR35869">
    <property type="entry name" value="OUTER-MEMBRANE LIPOPROTEIN CARRIER PROTEIN"/>
    <property type="match status" value="1"/>
</dbReference>
<evidence type="ECO:0000256" key="8">
    <source>
        <dbReference type="ARBA" id="ARBA00023186"/>
    </source>
</evidence>
<keyword evidence="7" id="KW-0653">Protein transport</keyword>
<dbReference type="InterPro" id="IPR004564">
    <property type="entry name" value="OM_lipoprot_carrier_LolA-like"/>
</dbReference>
<dbReference type="CDD" id="cd16325">
    <property type="entry name" value="LolA"/>
    <property type="match status" value="1"/>
</dbReference>
<keyword evidence="9" id="KW-0472">Membrane</keyword>
<dbReference type="HAMAP" id="MF_00240">
    <property type="entry name" value="LolA"/>
    <property type="match status" value="1"/>
</dbReference>
<protein>
    <recommendedName>
        <fullName evidence="4">Outer-membrane lipoprotein carrier protein</fullName>
    </recommendedName>
</protein>
<evidence type="ECO:0000256" key="7">
    <source>
        <dbReference type="ARBA" id="ARBA00022927"/>
    </source>
</evidence>
<evidence type="ECO:0000256" key="4">
    <source>
        <dbReference type="ARBA" id="ARBA00014035"/>
    </source>
</evidence>
<evidence type="ECO:0000256" key="9">
    <source>
        <dbReference type="SAM" id="Phobius"/>
    </source>
</evidence>
<dbReference type="PANTHER" id="PTHR35869:SF1">
    <property type="entry name" value="OUTER-MEMBRANE LIPOPROTEIN CARRIER PROTEIN"/>
    <property type="match status" value="1"/>
</dbReference>
<evidence type="ECO:0000256" key="2">
    <source>
        <dbReference type="ARBA" id="ARBA00007615"/>
    </source>
</evidence>
<dbReference type="SUPFAM" id="SSF89392">
    <property type="entry name" value="Prokaryotic lipoproteins and lipoprotein localization factors"/>
    <property type="match status" value="1"/>
</dbReference>
<comment type="similarity">
    <text evidence="2">Belongs to the LolA family.</text>
</comment>
<proteinExistence type="inferred from homology"/>
<dbReference type="NCBIfam" id="TIGR00547">
    <property type="entry name" value="lolA"/>
    <property type="match status" value="1"/>
</dbReference>
<gene>
    <name evidence="10" type="ORF">METZ01_LOCUS136764</name>
</gene>
<dbReference type="Gene3D" id="2.50.20.10">
    <property type="entry name" value="Lipoprotein localisation LolA/LolB/LppX"/>
    <property type="match status" value="1"/>
</dbReference>
<keyword evidence="8" id="KW-0143">Chaperone</keyword>